<evidence type="ECO:0000313" key="4">
    <source>
        <dbReference type="Proteomes" id="UP000694918"/>
    </source>
</evidence>
<reference evidence="5" key="1">
    <citation type="submission" date="2025-08" db="UniProtKB">
        <authorList>
            <consortium name="RefSeq"/>
        </authorList>
    </citation>
    <scope>IDENTIFICATION</scope>
</reference>
<dbReference type="Gene3D" id="1.10.110.10">
    <property type="entry name" value="Plant lipid-transfer and hydrophobic proteins"/>
    <property type="match status" value="1"/>
</dbReference>
<dbReference type="KEGG" id="peu:105107932"/>
<keyword evidence="4" id="KW-1185">Reference proteome</keyword>
<evidence type="ECO:0000256" key="2">
    <source>
        <dbReference type="ARBA" id="ARBA00023157"/>
    </source>
</evidence>
<evidence type="ECO:0000259" key="3">
    <source>
        <dbReference type="Pfam" id="PF14368"/>
    </source>
</evidence>
<dbReference type="Pfam" id="PF14368">
    <property type="entry name" value="LTP_2"/>
    <property type="match status" value="1"/>
</dbReference>
<dbReference type="SUPFAM" id="SSF47699">
    <property type="entry name" value="Bifunctional inhibitor/lipid-transfer protein/seed storage 2S albumin"/>
    <property type="match status" value="1"/>
</dbReference>
<gene>
    <name evidence="5" type="primary">LOC105107932</name>
</gene>
<dbReference type="CDD" id="cd01960">
    <property type="entry name" value="nsLTP1"/>
    <property type="match status" value="1"/>
</dbReference>
<dbReference type="GO" id="GO:0008289">
    <property type="term" value="F:lipid binding"/>
    <property type="evidence" value="ECO:0007669"/>
    <property type="project" value="InterPro"/>
</dbReference>
<keyword evidence="2" id="KW-1015">Disulfide bond</keyword>
<sequence>MVLNLGAAIVNAISCTDAISTLSPCVPFLIGLPPTPSDACCAAAQKLDKLASTSPAQRKNLCKCFVEAIKIFPVNLEKVQRLPKLCKLHVTLPSNPNVDCSKF</sequence>
<name>A0AAJ6WZZ6_POPEU</name>
<comment type="similarity">
    <text evidence="1">Belongs to the plant LTP family.</text>
</comment>
<dbReference type="GO" id="GO:0006869">
    <property type="term" value="P:lipid transport"/>
    <property type="evidence" value="ECO:0007669"/>
    <property type="project" value="InterPro"/>
</dbReference>
<feature type="domain" description="Bifunctional inhibitor/plant lipid transfer protein/seed storage helical" evidence="3">
    <location>
        <begin position="11"/>
        <end position="91"/>
    </location>
</feature>
<dbReference type="PANTHER" id="PTHR33076">
    <property type="entry name" value="NON-SPECIFIC LIPID-TRANSFER PROTEIN 2-RELATED"/>
    <property type="match status" value="1"/>
</dbReference>
<dbReference type="Proteomes" id="UP000694918">
    <property type="component" value="Unplaced"/>
</dbReference>
<organism evidence="4 5">
    <name type="scientific">Populus euphratica</name>
    <name type="common">Euphrates poplar</name>
    <dbReference type="NCBI Taxonomy" id="75702"/>
    <lineage>
        <taxon>Eukaryota</taxon>
        <taxon>Viridiplantae</taxon>
        <taxon>Streptophyta</taxon>
        <taxon>Embryophyta</taxon>
        <taxon>Tracheophyta</taxon>
        <taxon>Spermatophyta</taxon>
        <taxon>Magnoliopsida</taxon>
        <taxon>eudicotyledons</taxon>
        <taxon>Gunneridae</taxon>
        <taxon>Pentapetalae</taxon>
        <taxon>rosids</taxon>
        <taxon>fabids</taxon>
        <taxon>Malpighiales</taxon>
        <taxon>Salicaceae</taxon>
        <taxon>Saliceae</taxon>
        <taxon>Populus</taxon>
    </lineage>
</organism>
<dbReference type="InterPro" id="IPR036312">
    <property type="entry name" value="Bifun_inhib/LTP/seed_sf"/>
</dbReference>
<dbReference type="GeneID" id="105107932"/>
<dbReference type="RefSeq" id="XP_011000331.1">
    <property type="nucleotide sequence ID" value="XM_011002029.1"/>
</dbReference>
<protein>
    <submittedName>
        <fullName evidence="5">Non-specific lipid-transfer protein-like</fullName>
    </submittedName>
</protein>
<proteinExistence type="inferred from homology"/>
<dbReference type="InterPro" id="IPR000528">
    <property type="entry name" value="Plant_nsLTP"/>
</dbReference>
<dbReference type="AlphaFoldDB" id="A0AAJ6WZZ6"/>
<evidence type="ECO:0000256" key="1">
    <source>
        <dbReference type="ARBA" id="ARBA00009748"/>
    </source>
</evidence>
<dbReference type="InterPro" id="IPR016140">
    <property type="entry name" value="Bifunc_inhib/LTP/seed_store"/>
</dbReference>
<evidence type="ECO:0000313" key="5">
    <source>
        <dbReference type="RefSeq" id="XP_011000331.1"/>
    </source>
</evidence>
<dbReference type="PRINTS" id="PR00382">
    <property type="entry name" value="LIPIDTRNSFER"/>
</dbReference>
<accession>A0AAJ6WZZ6</accession>